<evidence type="ECO:0000313" key="2">
    <source>
        <dbReference type="EMBL" id="OOM71263.1"/>
    </source>
</evidence>
<feature type="domain" description="Putative Se/S carrier protein-like" evidence="1">
    <location>
        <begin position="3"/>
        <end position="68"/>
    </location>
</feature>
<keyword evidence="3" id="KW-1185">Reference proteome</keyword>
<dbReference type="Proteomes" id="UP000190890">
    <property type="component" value="Unassembled WGS sequence"/>
</dbReference>
<evidence type="ECO:0000313" key="3">
    <source>
        <dbReference type="Proteomes" id="UP000190890"/>
    </source>
</evidence>
<dbReference type="EMBL" id="LZZM01000233">
    <property type="protein sequence ID" value="OOM71263.1"/>
    <property type="molecule type" value="Genomic_DNA"/>
</dbReference>
<proteinExistence type="predicted"/>
<sequence>MNYYIVVFKNTYDAMAAEKKLKQLNANFRIMPTPTSITMSCGICVRVDNKEEIDLIMNNDILEYKNIYFRDEQSYTLIEK</sequence>
<dbReference type="AlphaFoldDB" id="A0A1S8T0R9"/>
<dbReference type="Pfam" id="PF11823">
    <property type="entry name" value="Se_S_carrier"/>
    <property type="match status" value="1"/>
</dbReference>
<organism evidence="2 3">
    <name type="scientific">Clostridium puniceum</name>
    <dbReference type="NCBI Taxonomy" id="29367"/>
    <lineage>
        <taxon>Bacteria</taxon>
        <taxon>Bacillati</taxon>
        <taxon>Bacillota</taxon>
        <taxon>Clostridia</taxon>
        <taxon>Eubacteriales</taxon>
        <taxon>Clostridiaceae</taxon>
        <taxon>Clostridium</taxon>
    </lineage>
</organism>
<dbReference type="InterPro" id="IPR021778">
    <property type="entry name" value="Se/S_carrier-like"/>
</dbReference>
<protein>
    <recommendedName>
        <fullName evidence="1">Putative Se/S carrier protein-like domain-containing protein</fullName>
    </recommendedName>
</protein>
<name>A0A1S8T0R9_9CLOT</name>
<evidence type="ECO:0000259" key="1">
    <source>
        <dbReference type="Pfam" id="PF11823"/>
    </source>
</evidence>
<reference evidence="2 3" key="1">
    <citation type="submission" date="2016-05" db="EMBL/GenBank/DDBJ databases">
        <title>Microbial solvent formation.</title>
        <authorList>
            <person name="Poehlein A."/>
            <person name="Montoya Solano J.D."/>
            <person name="Flitsch S."/>
            <person name="Krabben P."/>
            <person name="Duerre P."/>
            <person name="Daniel R."/>
        </authorList>
    </citation>
    <scope>NUCLEOTIDE SEQUENCE [LARGE SCALE GENOMIC DNA]</scope>
    <source>
        <strain evidence="2 3">DSM 2619</strain>
    </source>
</reference>
<dbReference type="STRING" id="29367.CLPUN_49930"/>
<accession>A0A1S8T0R9</accession>
<dbReference type="RefSeq" id="WP_077849888.1">
    <property type="nucleotide sequence ID" value="NZ_LZZM01000233.1"/>
</dbReference>
<comment type="caution">
    <text evidence="2">The sequence shown here is derived from an EMBL/GenBank/DDBJ whole genome shotgun (WGS) entry which is preliminary data.</text>
</comment>
<dbReference type="OrthoDB" id="3192849at2"/>
<gene>
    <name evidence="2" type="ORF">CLPUN_49930</name>
</gene>